<dbReference type="InterPro" id="IPR047738">
    <property type="entry name" value="SAV_2336-like_N"/>
</dbReference>
<protein>
    <submittedName>
        <fullName evidence="3">SAV_2336 N-terminal domain-related protein</fullName>
    </submittedName>
</protein>
<dbReference type="RefSeq" id="WP_378064329.1">
    <property type="nucleotide sequence ID" value="NZ_JBHSBL010000001.1"/>
</dbReference>
<evidence type="ECO:0000313" key="3">
    <source>
        <dbReference type="EMBL" id="MFC4063333.1"/>
    </source>
</evidence>
<dbReference type="Proteomes" id="UP001595867">
    <property type="component" value="Unassembled WGS sequence"/>
</dbReference>
<accession>A0ABV8IGI0</accession>
<dbReference type="InterPro" id="IPR054571">
    <property type="entry name" value="NA-iREase3_dom"/>
</dbReference>
<dbReference type="Gene3D" id="3.60.21.10">
    <property type="match status" value="1"/>
</dbReference>
<dbReference type="SUPFAM" id="SSF56300">
    <property type="entry name" value="Metallo-dependent phosphatases"/>
    <property type="match status" value="1"/>
</dbReference>
<name>A0ABV8IGI0_9ACTN</name>
<organism evidence="3 4">
    <name type="scientific">Actinoplanes subglobosus</name>
    <dbReference type="NCBI Taxonomy" id="1547892"/>
    <lineage>
        <taxon>Bacteria</taxon>
        <taxon>Bacillati</taxon>
        <taxon>Actinomycetota</taxon>
        <taxon>Actinomycetes</taxon>
        <taxon>Micromonosporales</taxon>
        <taxon>Micromonosporaceae</taxon>
        <taxon>Actinoplanes</taxon>
    </lineage>
</organism>
<feature type="region of interest" description="Disordered" evidence="1">
    <location>
        <begin position="40"/>
        <end position="103"/>
    </location>
</feature>
<feature type="domain" description="NACHT-associated inactive Restriction Endonuclease 2 sensor" evidence="2">
    <location>
        <begin position="794"/>
        <end position="896"/>
    </location>
</feature>
<proteinExistence type="predicted"/>
<dbReference type="NCBIfam" id="NF041121">
    <property type="entry name" value="SAV_2336_NTERM"/>
    <property type="match status" value="1"/>
</dbReference>
<feature type="compositionally biased region" description="Pro residues" evidence="1">
    <location>
        <begin position="66"/>
        <end position="77"/>
    </location>
</feature>
<evidence type="ECO:0000259" key="2">
    <source>
        <dbReference type="Pfam" id="PF22739"/>
    </source>
</evidence>
<evidence type="ECO:0000313" key="4">
    <source>
        <dbReference type="Proteomes" id="UP001595867"/>
    </source>
</evidence>
<comment type="caution">
    <text evidence="3">The sequence shown here is derived from an EMBL/GenBank/DDBJ whole genome shotgun (WGS) entry which is preliminary data.</text>
</comment>
<reference evidence="4" key="1">
    <citation type="journal article" date="2019" name="Int. J. Syst. Evol. Microbiol.">
        <title>The Global Catalogue of Microorganisms (GCM) 10K type strain sequencing project: providing services to taxonomists for standard genome sequencing and annotation.</title>
        <authorList>
            <consortium name="The Broad Institute Genomics Platform"/>
            <consortium name="The Broad Institute Genome Sequencing Center for Infectious Disease"/>
            <person name="Wu L."/>
            <person name="Ma J."/>
        </authorList>
    </citation>
    <scope>NUCLEOTIDE SEQUENCE [LARGE SCALE GENOMIC DNA]</scope>
    <source>
        <strain evidence="4">TBRC 5832</strain>
    </source>
</reference>
<sequence>MTAPLDRLLRVLRTAGVDLTPVEVAEALWLALRVDLSGPEPATPDPAGPSGQVELRLPDGAEAPGPTDPVPVEPDPPAEVDVPGSGGRVGFSAAPGRPMRVHTAGALPQSGRVMRALRPLKRRRLSARRFVLDEDATARQIAERRLWTPVWRPAPDRWLHLTLVLDETSVSGVWRRLGQEIQTMLERLGAFRTLRVVRLGLTATTIHLVRPDGTHRSPAGLADRPGENLILLLSDCVGPPWHDGGFAGLLRRWSRRAPVAILQPLPERLWSRTGLAPMPGRLFAPRPGAPAAAYRFVSALRRRRFPADGVPVPVLEIEPRWLEAWARLVAGRAAGGIDAVVTAVTGRRGAPARPRTGRPSAEQRVRDFRAGASAPAYELARYLTVARPLNLAVMRLLQTVMVPGSRPSHLAEVLYGNLLRPLSAATADADEQQFDFLPGVRHVLGGTLADEDPERVYTAVSAYLDQHPERTGALFTALASPPVAAPPPAGREVPGAVEPFAGIRADLLRRFLGGTGTALPVRRARDRVTVLHLNGPSAAVPGTGAPPDLVVVTGGVAGRATPTEYRAAVRRLEELRAALRLPAGRIVVVPGLSDVNAGRCLAYFRDQEADGLEPVPPYWPKWEPFAALTARLPGGTAFQRHQPWQLFEIPALRTVVAALNSTVPVSHLPGGREGGLGDAQTTWFGDRLRDYEDRGWLRIGVLHHDPAVAGALVPFLDVVLHGRDGGVRELGLTGVPSVGDPGGAQTVELRPGALRVSSAGHDETHAYGDHWWLAAADPPPSARSSDDPGDAGRSDLLALVARAYRARHPGVSLVEREWPGAAGGYLVADPSGARRCIGVVDGAPDDDLVDRFVAEVVRRERPGRAATLVCRSAPDPDLERRARDREVLVVEFADFQIG</sequence>
<keyword evidence="4" id="KW-1185">Reference proteome</keyword>
<dbReference type="EMBL" id="JBHSBL010000001">
    <property type="protein sequence ID" value="MFC4063333.1"/>
    <property type="molecule type" value="Genomic_DNA"/>
</dbReference>
<dbReference type="InterPro" id="IPR029052">
    <property type="entry name" value="Metallo-depent_PP-like"/>
</dbReference>
<feature type="non-terminal residue" evidence="3">
    <location>
        <position position="898"/>
    </location>
</feature>
<evidence type="ECO:0000256" key="1">
    <source>
        <dbReference type="SAM" id="MobiDB-lite"/>
    </source>
</evidence>
<gene>
    <name evidence="3" type="ORF">ACFO0C_00195</name>
</gene>
<dbReference type="Pfam" id="PF22739">
    <property type="entry name" value="NA-iREase3"/>
    <property type="match status" value="1"/>
</dbReference>